<dbReference type="SUPFAM" id="SSF69318">
    <property type="entry name" value="Integrin alpha N-terminal domain"/>
    <property type="match status" value="1"/>
</dbReference>
<evidence type="ECO:0000313" key="5">
    <source>
        <dbReference type="EMBL" id="UUR07176.1"/>
    </source>
</evidence>
<keyword evidence="3" id="KW-0732">Signal</keyword>
<evidence type="ECO:0000256" key="4">
    <source>
        <dbReference type="SAM" id="MobiDB-lite"/>
    </source>
</evidence>
<feature type="region of interest" description="Disordered" evidence="4">
    <location>
        <begin position="1"/>
        <end position="24"/>
    </location>
</feature>
<dbReference type="PROSITE" id="PS00330">
    <property type="entry name" value="HEMOLYSIN_CALCIUM"/>
    <property type="match status" value="5"/>
</dbReference>
<name>A0ABY5MTA6_9SPHN</name>
<dbReference type="InterPro" id="IPR001343">
    <property type="entry name" value="Hemolysn_Ca-bd"/>
</dbReference>
<dbReference type="Proteomes" id="UP000831921">
    <property type="component" value="Chromosome"/>
</dbReference>
<accession>A0ABY5MTA6</accession>
<evidence type="ECO:0000313" key="6">
    <source>
        <dbReference type="Proteomes" id="UP000831921"/>
    </source>
</evidence>
<sequence length="1149" mass="117422">MATINGTPNNDNLPGTAEDDVINGFAGDDTLQGLAGNDQLYGGDGNDMFRGGSGTDYYDGGPDNPSVSSFGQRSYGDRVTFYDPAATAGAIADLRTGIIENDGYGNRELMVGIEGLGGGTAFVDKFYGNDAANLLIGDAGDTLMGFGGDDVFQSASAPALTDGGAGRDELVLVSNGSLIPDNNGDGLAEVRATMTRGWVIDLALQTIVDGYGGTGTIAGIEKVTGTELNDEIRGSDADDELVGAFGNDILLGRGGNDLINARSGSDTADGGDGIDTLTYSRSDFSFAAYDYNVSSNNGPVFVDLQQGIAEEGVVSKIVIETPGMIEVRAASGTINSDTPRLARDIVTGFENIVGTGLGDALYGNDLDNVITPGAGDDIVDGRGGIDTVDYSSARGAMTVNLATESSVQAASGASPQVYFSFPPGATSQTRNDIYADDDRISTDQLFKIENVTGSNLNDSITGDVNANTLRGLDGNDVILGGAGDDVIEGGAGDDELRGEDGDDTLRGGLGNDKLYGGAGNDFLSEASGDNGPFGNDLYDGGEGNDRVSLFTSFGPGVTVDLRLTTAQNTGSMGIDTFIGIEHITSNYGNDTLIGNEADNWFWTFSGTDTLSGNGGNDYFTVGLGDKIADGGSGNDTIEVYDLAFQPAYTSAGITVSLALQGTAQATGIGNWTLTNIENLGGSFGADRLTGDGNANILAGAQGDDTLRGGGGNDILAGDGTFNLDDNAAPGFLIDPDWVGGNDILEGGAGDDTIHGGGGIDTAVYQISRAQASVVLNANGTVTVKAGAEGIDTLTSIERIQFSDGLYSFQFAGPSGVLVSNFAVGAGGWSSQNSYPRHIADVNGDGYTDIVGFGQSGVLVSFGSANGSFSGAGQVLANFGQAQGWSSDNQFHRELADVNGDGRADIVGFGTAGTLVSFGRADGSFSDPITGIANFGANQGWSTQDGFARVTGDVNGDGRADIIGFGVAGTFVSLGNGDGTFSAARLTLGDFGNQQGWTSDNQFHRTVADVNADGFDDIIGFGTAGTLVALSKGDGTFSATTLALNNFGKGQGWSTQDSFARQVADVNGDGNADIVGFGLAGTYVAYGLDNGSFTQASLDVANFGANQGWTSDNIYHRELADIDNDGAIDIVGFGQTGVLVGYNLDYGSLI</sequence>
<keyword evidence="6" id="KW-1185">Reference proteome</keyword>
<feature type="compositionally biased region" description="Polar residues" evidence="4">
    <location>
        <begin position="1"/>
        <end position="13"/>
    </location>
</feature>
<dbReference type="InterPro" id="IPR028994">
    <property type="entry name" value="Integrin_alpha_N"/>
</dbReference>
<organism evidence="5 6">
    <name type="scientific">Sphingomonas glaciei</name>
    <dbReference type="NCBI Taxonomy" id="2938948"/>
    <lineage>
        <taxon>Bacteria</taxon>
        <taxon>Pseudomonadati</taxon>
        <taxon>Pseudomonadota</taxon>
        <taxon>Alphaproteobacteria</taxon>
        <taxon>Sphingomonadales</taxon>
        <taxon>Sphingomonadaceae</taxon>
        <taxon>Sphingomonas</taxon>
    </lineage>
</organism>
<dbReference type="Gene3D" id="2.150.10.10">
    <property type="entry name" value="Serralysin-like metalloprotease, C-terminal"/>
    <property type="match status" value="8"/>
</dbReference>
<dbReference type="PANTHER" id="PTHR38340:SF1">
    <property type="entry name" value="S-LAYER PROTEIN"/>
    <property type="match status" value="1"/>
</dbReference>
<comment type="subcellular location">
    <subcellularLocation>
        <location evidence="1">Secreted</location>
    </subcellularLocation>
</comment>
<evidence type="ECO:0000256" key="2">
    <source>
        <dbReference type="ARBA" id="ARBA00022525"/>
    </source>
</evidence>
<dbReference type="InterPro" id="IPR018511">
    <property type="entry name" value="Hemolysin-typ_Ca-bd_CS"/>
</dbReference>
<keyword evidence="2" id="KW-0964">Secreted</keyword>
<protein>
    <submittedName>
        <fullName evidence="5">FG-GAP-like repeat-containing protein</fullName>
    </submittedName>
</protein>
<dbReference type="PRINTS" id="PR00313">
    <property type="entry name" value="CABNDNGRPT"/>
</dbReference>
<gene>
    <name evidence="5" type="ORF">M1K48_09460</name>
</gene>
<evidence type="ECO:0000256" key="3">
    <source>
        <dbReference type="ARBA" id="ARBA00022729"/>
    </source>
</evidence>
<dbReference type="InterPro" id="IPR011049">
    <property type="entry name" value="Serralysin-like_metalloprot_C"/>
</dbReference>
<dbReference type="InterPro" id="IPR050557">
    <property type="entry name" value="RTX_toxin/Mannuronan_C5-epim"/>
</dbReference>
<dbReference type="EMBL" id="CP097253">
    <property type="protein sequence ID" value="UUR07176.1"/>
    <property type="molecule type" value="Genomic_DNA"/>
</dbReference>
<dbReference type="SUPFAM" id="SSF51120">
    <property type="entry name" value="beta-Roll"/>
    <property type="match status" value="5"/>
</dbReference>
<dbReference type="InterPro" id="IPR013517">
    <property type="entry name" value="FG-GAP"/>
</dbReference>
<proteinExistence type="predicted"/>
<dbReference type="Pfam" id="PF13517">
    <property type="entry name" value="FG-GAP_3"/>
    <property type="match status" value="2"/>
</dbReference>
<dbReference type="Pfam" id="PF00353">
    <property type="entry name" value="HemolysinCabind"/>
    <property type="match status" value="9"/>
</dbReference>
<reference evidence="5 6" key="1">
    <citation type="submission" date="2022-05" db="EMBL/GenBank/DDBJ databases">
        <title>S8-45 Sphingomonas ultraviolaceadurans.</title>
        <authorList>
            <person name="Liu Y."/>
        </authorList>
    </citation>
    <scope>NUCLEOTIDE SEQUENCE [LARGE SCALE GENOMIC DNA]</scope>
    <source>
        <strain evidence="5 6">S8-45</strain>
    </source>
</reference>
<dbReference type="PANTHER" id="PTHR38340">
    <property type="entry name" value="S-LAYER PROTEIN"/>
    <property type="match status" value="1"/>
</dbReference>
<evidence type="ECO:0000256" key="1">
    <source>
        <dbReference type="ARBA" id="ARBA00004613"/>
    </source>
</evidence>
<dbReference type="RefSeq" id="WP_249454737.1">
    <property type="nucleotide sequence ID" value="NZ_CP097253.1"/>
</dbReference>